<name>A0A5M9WUJ3_PAEAM</name>
<evidence type="ECO:0000313" key="2">
    <source>
        <dbReference type="EMBL" id="KAA8785158.1"/>
    </source>
</evidence>
<feature type="transmembrane region" description="Helical" evidence="1">
    <location>
        <begin position="91"/>
        <end position="108"/>
    </location>
</feature>
<keyword evidence="1" id="KW-0812">Transmembrane</keyword>
<dbReference type="EMBL" id="RIAS01000007">
    <property type="protein sequence ID" value="KAA8785158.1"/>
    <property type="molecule type" value="Genomic_DNA"/>
</dbReference>
<feature type="transmembrane region" description="Helical" evidence="1">
    <location>
        <begin position="113"/>
        <end position="135"/>
    </location>
</feature>
<sequence length="377" mass="45000">MLELKEKLVELDLDVLTTFITTLAIIFFGVSQDVRDKAYQLKNVIIMYLILFLLTIWVVHPISVSIIFISIFFAGGLTLLNDKENDLEKELGFLRFFFYATVAWISLVKTYIWLLVGVATYIVSISIQNFGTILLKENHDYIITIIILLGTVFHYIRVSMDYYNFKNFKATKKTLFESSEPLEKNDLLSFVLFMEDRNLFNRRGTVFGLYDIKSSYYLNNSKPSFMSDIKLNDEPRKRFIRGYSTIEQQIFRNSALEDNSYRYFFRRKFFIENIYNVCFTRAILIRRSKSYGRKKNKQRQAYQNLIWSFKLNLLEYYFRVILKNPNNEEELFLIMSKNSRVTKQLYSKIYYRYIGTTEHFENLEKIKTIRNSTYNLS</sequence>
<keyword evidence="1" id="KW-1133">Transmembrane helix</keyword>
<dbReference type="RefSeq" id="WP_151458081.1">
    <property type="nucleotide sequence ID" value="NZ_RIAS01000007.1"/>
</dbReference>
<accession>A0A5M9WUJ3</accession>
<reference evidence="2 3" key="1">
    <citation type="journal article" date="2019" name="J. Ind. Microbiol. Biotechnol.">
        <title>Paenibacillus amylolyticus 27C64 has a diverse set of carbohydrate-active enzymes and complete pectin deconstruction system.</title>
        <authorList>
            <person name="Keggi C."/>
            <person name="Doran-Peterson J."/>
        </authorList>
    </citation>
    <scope>NUCLEOTIDE SEQUENCE [LARGE SCALE GENOMIC DNA]</scope>
    <source>
        <strain evidence="2 3">27C64</strain>
    </source>
</reference>
<gene>
    <name evidence="2" type="ORF">EC604_15035</name>
</gene>
<comment type="caution">
    <text evidence="2">The sequence shown here is derived from an EMBL/GenBank/DDBJ whole genome shotgun (WGS) entry which is preliminary data.</text>
</comment>
<feature type="transmembrane region" description="Helical" evidence="1">
    <location>
        <begin position="15"/>
        <end position="34"/>
    </location>
</feature>
<evidence type="ECO:0000256" key="1">
    <source>
        <dbReference type="SAM" id="Phobius"/>
    </source>
</evidence>
<evidence type="ECO:0000313" key="3">
    <source>
        <dbReference type="Proteomes" id="UP000323664"/>
    </source>
</evidence>
<dbReference type="AlphaFoldDB" id="A0A5M9WUJ3"/>
<keyword evidence="1" id="KW-0472">Membrane</keyword>
<protein>
    <submittedName>
        <fullName evidence="2">Uncharacterized protein</fullName>
    </submittedName>
</protein>
<feature type="transmembrane region" description="Helical" evidence="1">
    <location>
        <begin position="141"/>
        <end position="158"/>
    </location>
</feature>
<proteinExistence type="predicted"/>
<feature type="transmembrane region" description="Helical" evidence="1">
    <location>
        <begin position="46"/>
        <end position="79"/>
    </location>
</feature>
<organism evidence="2 3">
    <name type="scientific">Paenibacillus amylolyticus</name>
    <dbReference type="NCBI Taxonomy" id="1451"/>
    <lineage>
        <taxon>Bacteria</taxon>
        <taxon>Bacillati</taxon>
        <taxon>Bacillota</taxon>
        <taxon>Bacilli</taxon>
        <taxon>Bacillales</taxon>
        <taxon>Paenibacillaceae</taxon>
        <taxon>Paenibacillus</taxon>
    </lineage>
</organism>
<dbReference type="Proteomes" id="UP000323664">
    <property type="component" value="Unassembled WGS sequence"/>
</dbReference>